<evidence type="ECO:0000256" key="4">
    <source>
        <dbReference type="ARBA" id="ARBA00022741"/>
    </source>
</evidence>
<dbReference type="Proteomes" id="UP000239065">
    <property type="component" value="Unassembled WGS sequence"/>
</dbReference>
<dbReference type="InterPro" id="IPR004604">
    <property type="entry name" value="DNA_recomb/repair_RecN"/>
</dbReference>
<dbReference type="GO" id="GO:0043590">
    <property type="term" value="C:bacterial nucleoid"/>
    <property type="evidence" value="ECO:0007669"/>
    <property type="project" value="TreeGrafter"/>
</dbReference>
<dbReference type="InterPro" id="IPR003593">
    <property type="entry name" value="AAA+_ATPase"/>
</dbReference>
<dbReference type="PANTHER" id="PTHR11059">
    <property type="entry name" value="DNA REPAIR PROTEIN RECN"/>
    <property type="match status" value="1"/>
</dbReference>
<evidence type="ECO:0000313" key="12">
    <source>
        <dbReference type="EMBL" id="PRM88728.1"/>
    </source>
</evidence>
<organism evidence="12 13">
    <name type="scientific">Aliarcobacter cryaerophilus</name>
    <dbReference type="NCBI Taxonomy" id="28198"/>
    <lineage>
        <taxon>Bacteria</taxon>
        <taxon>Pseudomonadati</taxon>
        <taxon>Campylobacterota</taxon>
        <taxon>Epsilonproteobacteria</taxon>
        <taxon>Campylobacterales</taxon>
        <taxon>Arcobacteraceae</taxon>
        <taxon>Aliarcobacter</taxon>
    </lineage>
</organism>
<accession>A0A2S9SQ60</accession>
<evidence type="ECO:0000256" key="10">
    <source>
        <dbReference type="SAM" id="Coils"/>
    </source>
</evidence>
<keyword evidence="10" id="KW-0175">Coiled coil</keyword>
<keyword evidence="7 9" id="KW-0234">DNA repair</keyword>
<comment type="similarity">
    <text evidence="2 9">Belongs to the RecN family.</text>
</comment>
<evidence type="ECO:0000256" key="2">
    <source>
        <dbReference type="ARBA" id="ARBA00009441"/>
    </source>
</evidence>
<dbReference type="SUPFAM" id="SSF52540">
    <property type="entry name" value="P-loop containing nucleoside triphosphate hydrolases"/>
    <property type="match status" value="1"/>
</dbReference>
<evidence type="ECO:0000256" key="5">
    <source>
        <dbReference type="ARBA" id="ARBA00022763"/>
    </source>
</evidence>
<evidence type="ECO:0000256" key="8">
    <source>
        <dbReference type="ARBA" id="ARBA00033408"/>
    </source>
</evidence>
<dbReference type="EMBL" id="NXGJ01000002">
    <property type="protein sequence ID" value="PRM88728.1"/>
    <property type="molecule type" value="Genomic_DNA"/>
</dbReference>
<dbReference type="GO" id="GO:0016887">
    <property type="term" value="F:ATP hydrolysis activity"/>
    <property type="evidence" value="ECO:0007669"/>
    <property type="project" value="InterPro"/>
</dbReference>
<comment type="caution">
    <text evidence="12">The sequence shown here is derived from an EMBL/GenBank/DDBJ whole genome shotgun (WGS) entry which is preliminary data.</text>
</comment>
<comment type="function">
    <text evidence="1 9">May be involved in recombinational repair of damaged DNA.</text>
</comment>
<evidence type="ECO:0000313" key="13">
    <source>
        <dbReference type="Proteomes" id="UP000239065"/>
    </source>
</evidence>
<reference evidence="12 13" key="1">
    <citation type="submission" date="2017-09" db="EMBL/GenBank/DDBJ databases">
        <title>Reassesment of A. cryaerophilus.</title>
        <authorList>
            <person name="Perez-Cataluna A."/>
            <person name="Collado L."/>
            <person name="Salgado O."/>
            <person name="Lefinanco V."/>
            <person name="Figueras M.J."/>
        </authorList>
    </citation>
    <scope>NUCLEOTIDE SEQUENCE [LARGE SCALE GENOMIC DNA]</scope>
    <source>
        <strain evidence="12 13">LMG 9861</strain>
    </source>
</reference>
<feature type="domain" description="AAA+ ATPase" evidence="11">
    <location>
        <begin position="21"/>
        <end position="470"/>
    </location>
</feature>
<dbReference type="GO" id="GO:0006302">
    <property type="term" value="P:double-strand break repair"/>
    <property type="evidence" value="ECO:0007669"/>
    <property type="project" value="InterPro"/>
</dbReference>
<keyword evidence="6" id="KW-0067">ATP-binding</keyword>
<dbReference type="InterPro" id="IPR038729">
    <property type="entry name" value="Rad50/SbcC_AAA"/>
</dbReference>
<dbReference type="GO" id="GO:0005524">
    <property type="term" value="F:ATP binding"/>
    <property type="evidence" value="ECO:0007669"/>
    <property type="project" value="UniProtKB-KW"/>
</dbReference>
<evidence type="ECO:0000256" key="6">
    <source>
        <dbReference type="ARBA" id="ARBA00022840"/>
    </source>
</evidence>
<gene>
    <name evidence="12" type="ORF">CJ669_03585</name>
</gene>
<proteinExistence type="inferred from homology"/>
<dbReference type="PANTHER" id="PTHR11059:SF0">
    <property type="entry name" value="DNA REPAIR PROTEIN RECN"/>
    <property type="match status" value="1"/>
</dbReference>
<dbReference type="GO" id="GO:0006310">
    <property type="term" value="P:DNA recombination"/>
    <property type="evidence" value="ECO:0007669"/>
    <property type="project" value="InterPro"/>
</dbReference>
<keyword evidence="5 9" id="KW-0227">DNA damage</keyword>
<name>A0A2S9SQ60_9BACT</name>
<dbReference type="GO" id="GO:0009432">
    <property type="term" value="P:SOS response"/>
    <property type="evidence" value="ECO:0007669"/>
    <property type="project" value="TreeGrafter"/>
</dbReference>
<evidence type="ECO:0000256" key="9">
    <source>
        <dbReference type="PIRNR" id="PIRNR003128"/>
    </source>
</evidence>
<protein>
    <recommendedName>
        <fullName evidence="3 9">DNA repair protein RecN</fullName>
    </recommendedName>
    <alternativeName>
        <fullName evidence="8 9">Recombination protein N</fullName>
    </alternativeName>
</protein>
<keyword evidence="4" id="KW-0547">Nucleotide-binding</keyword>
<dbReference type="InterPro" id="IPR027417">
    <property type="entry name" value="P-loop_NTPase"/>
</dbReference>
<dbReference type="RefSeq" id="WP_105908729.1">
    <property type="nucleotide sequence ID" value="NZ_NXGJ01000002.1"/>
</dbReference>
<evidence type="ECO:0000256" key="3">
    <source>
        <dbReference type="ARBA" id="ARBA00021315"/>
    </source>
</evidence>
<dbReference type="AlphaFoldDB" id="A0A2S9SQ60"/>
<dbReference type="PIRSF" id="PIRSF003128">
    <property type="entry name" value="RecN"/>
    <property type="match status" value="1"/>
</dbReference>
<dbReference type="SMART" id="SM00382">
    <property type="entry name" value="AAA"/>
    <property type="match status" value="1"/>
</dbReference>
<dbReference type="Gene3D" id="3.40.50.300">
    <property type="entry name" value="P-loop containing nucleotide triphosphate hydrolases"/>
    <property type="match status" value="2"/>
</dbReference>
<evidence type="ECO:0000256" key="7">
    <source>
        <dbReference type="ARBA" id="ARBA00023204"/>
    </source>
</evidence>
<evidence type="ECO:0000259" key="11">
    <source>
        <dbReference type="SMART" id="SM00382"/>
    </source>
</evidence>
<dbReference type="Pfam" id="PF13476">
    <property type="entry name" value="AAA_23"/>
    <property type="match status" value="1"/>
</dbReference>
<sequence length="510" mass="58748">MITRLYIKNCLSFKEVDLEFNSGLNIFTGPSGAGKSILMREILASFGLEDVKSEIVEVNLNNSRIKNEEFDINFEEDIVIKCLKKEKARYFLNSQSLSKKTLSEISNNLIKYLSLRDTSDFKSETLIEFLDRYANKNFPEFKSIKIDFDNKYKEFIDIEKRLSKIKEDEKNLEDLKEFAKFEIAKIEEINPKENEYEELNIIKKALAKKEKIEVASKKASIIFENARAVNELLEILEVDSSFFDEAINEFTNILEKANDTLSELEDINIEETLNRIEKISSLLKRFGTIKECLEYKEQKQKELENYNNISYEKDELEQNYNQLNEIILNLAYKISNYREKSIGILEKSVNYYLDFLYLNSAKITLTNKKLDYSGVDFVEFTLNGVAISTISSGEYNRLRLALLSSISEFDIADNGVLFLDEIDANLSGKESDAISKVLIKLSKNYQIFAISHQIQLASQANQHFLVEKIDGNSVVTILDSTQRAKELARMISGENVTNEALDFVKNLLKS</sequence>
<feature type="coiled-coil region" evidence="10">
    <location>
        <begin position="247"/>
        <end position="333"/>
    </location>
</feature>
<evidence type="ECO:0000256" key="1">
    <source>
        <dbReference type="ARBA" id="ARBA00003618"/>
    </source>
</evidence>